<sequence length="60" mass="6816">MFVGEYSDSCEFTKQSWVGLALIKRRTRVPSARETGRLSLIKSPNISMDGVYAKNCLEQF</sequence>
<dbReference type="KEGG" id="swd:Swoo_4883"/>
<proteinExistence type="predicted"/>
<keyword evidence="2" id="KW-1185">Reference proteome</keyword>
<dbReference type="Proteomes" id="UP000002168">
    <property type="component" value="Chromosome"/>
</dbReference>
<evidence type="ECO:0000313" key="1">
    <source>
        <dbReference type="EMBL" id="ACA89132.1"/>
    </source>
</evidence>
<protein>
    <submittedName>
        <fullName evidence="1">Uncharacterized protein</fullName>
    </submittedName>
</protein>
<organism evidence="1 2">
    <name type="scientific">Shewanella woodyi (strain ATCC 51908 / MS32)</name>
    <dbReference type="NCBI Taxonomy" id="392500"/>
    <lineage>
        <taxon>Bacteria</taxon>
        <taxon>Pseudomonadati</taxon>
        <taxon>Pseudomonadota</taxon>
        <taxon>Gammaproteobacteria</taxon>
        <taxon>Alteromonadales</taxon>
        <taxon>Shewanellaceae</taxon>
        <taxon>Shewanella</taxon>
    </lineage>
</organism>
<gene>
    <name evidence="1" type="ordered locus">Swoo_4883</name>
</gene>
<accession>B1KQ19</accession>
<reference evidence="1 2" key="1">
    <citation type="submission" date="2008-02" db="EMBL/GenBank/DDBJ databases">
        <title>Complete sequence of Shewanella woodyi ATCC 51908.</title>
        <authorList>
            <consortium name="US DOE Joint Genome Institute"/>
            <person name="Copeland A."/>
            <person name="Lucas S."/>
            <person name="Lapidus A."/>
            <person name="Glavina del Rio T."/>
            <person name="Dalin E."/>
            <person name="Tice H."/>
            <person name="Bruce D."/>
            <person name="Goodwin L."/>
            <person name="Pitluck S."/>
            <person name="Sims D."/>
            <person name="Brettin T."/>
            <person name="Detter J.C."/>
            <person name="Han C."/>
            <person name="Kuske C.R."/>
            <person name="Schmutz J."/>
            <person name="Larimer F."/>
            <person name="Land M."/>
            <person name="Hauser L."/>
            <person name="Kyrpides N."/>
            <person name="Lykidis A."/>
            <person name="Zhao J.-S."/>
            <person name="Richardson P."/>
        </authorList>
    </citation>
    <scope>NUCLEOTIDE SEQUENCE [LARGE SCALE GENOMIC DNA]</scope>
    <source>
        <strain evidence="2">ATCC 51908 / MS32</strain>
    </source>
</reference>
<dbReference type="AlphaFoldDB" id="B1KQ19"/>
<name>B1KQ19_SHEWM</name>
<dbReference type="EMBL" id="CP000961">
    <property type="protein sequence ID" value="ACA89132.1"/>
    <property type="molecule type" value="Genomic_DNA"/>
</dbReference>
<evidence type="ECO:0000313" key="2">
    <source>
        <dbReference type="Proteomes" id="UP000002168"/>
    </source>
</evidence>
<dbReference type="STRING" id="392500.Swoo_4883"/>
<dbReference type="HOGENOM" id="CLU_2939272_0_0_6"/>